<accession>A0A9X2FF37</accession>
<protein>
    <submittedName>
        <fullName evidence="2">Uncharacterized protein</fullName>
    </submittedName>
</protein>
<reference evidence="2" key="1">
    <citation type="submission" date="2022-06" db="EMBL/GenBank/DDBJ databases">
        <title>Aeoliella straminimaris, a novel planctomycete from sediments.</title>
        <authorList>
            <person name="Vitorino I.R."/>
            <person name="Lage O.M."/>
        </authorList>
    </citation>
    <scope>NUCLEOTIDE SEQUENCE</scope>
    <source>
        <strain evidence="2">ICT_H6.2</strain>
    </source>
</reference>
<dbReference type="AlphaFoldDB" id="A0A9X2FF37"/>
<dbReference type="EMBL" id="JAMXLR010000015">
    <property type="protein sequence ID" value="MCO6042916.1"/>
    <property type="molecule type" value="Genomic_DNA"/>
</dbReference>
<keyword evidence="3" id="KW-1185">Reference proteome</keyword>
<feature type="transmembrane region" description="Helical" evidence="1">
    <location>
        <begin position="6"/>
        <end position="25"/>
    </location>
</feature>
<organism evidence="2 3">
    <name type="scientific">Aeoliella straminimaris</name>
    <dbReference type="NCBI Taxonomy" id="2954799"/>
    <lineage>
        <taxon>Bacteria</taxon>
        <taxon>Pseudomonadati</taxon>
        <taxon>Planctomycetota</taxon>
        <taxon>Planctomycetia</taxon>
        <taxon>Pirellulales</taxon>
        <taxon>Lacipirellulaceae</taxon>
        <taxon>Aeoliella</taxon>
    </lineage>
</organism>
<evidence type="ECO:0000256" key="1">
    <source>
        <dbReference type="SAM" id="Phobius"/>
    </source>
</evidence>
<keyword evidence="1" id="KW-0472">Membrane</keyword>
<gene>
    <name evidence="2" type="ORF">NG895_03250</name>
</gene>
<evidence type="ECO:0000313" key="2">
    <source>
        <dbReference type="EMBL" id="MCO6042916.1"/>
    </source>
</evidence>
<sequence>MENPSLTPAIIIAVAMIVSSLILCYSMSKLGGDVVAAGIHSRKISLDNTHNTGPFRVVVEGSLQSHVAPQSE</sequence>
<comment type="caution">
    <text evidence="2">The sequence shown here is derived from an EMBL/GenBank/DDBJ whole genome shotgun (WGS) entry which is preliminary data.</text>
</comment>
<name>A0A9X2FF37_9BACT</name>
<evidence type="ECO:0000313" key="3">
    <source>
        <dbReference type="Proteomes" id="UP001155241"/>
    </source>
</evidence>
<dbReference type="Proteomes" id="UP001155241">
    <property type="component" value="Unassembled WGS sequence"/>
</dbReference>
<dbReference type="RefSeq" id="WP_252851016.1">
    <property type="nucleotide sequence ID" value="NZ_JAMXLR010000015.1"/>
</dbReference>
<proteinExistence type="predicted"/>
<keyword evidence="1" id="KW-1133">Transmembrane helix</keyword>
<keyword evidence="1" id="KW-0812">Transmembrane</keyword>